<sequence>MPIPALAWAILPSVVSAATSIANRPKKRDYVPNTSYIDKYIANLQGRRAGREVEQMAMRPALRAIGQQYGRGIRQASYDAAKYGLTGSGIDIQQKLSLSEQATGALTQASEQAGMMQYRENRNIEDYIQQLTMQKGQMQEEGTRAFRQAKRQSNADILGSLAQMGATVGAGISQNIAAKKAAGQVLSYQDLADGIVSGEVKPADITQAYQSKQISVEQFDALRTGYRNMGTQEAQQLMGTINKIQQTLGQEAADSYMEMIKNKVDPDIALRNVNQAAEQAKATAEQIQNMTEAQYVDNLNEMVINPEISPDKILEVPAKDRVQMNARWAAHDKKVEAMKQAEAEQIKATEEATKLQQKTETAIDTAKIGSNSLIAGINRQFEGTDPSVVSINEYLSDPVELHNALLDKNSQLYKNIESLTPKLESSLDVKGWSPAMQELLLVIKSEKGTDEAKIQKIRNAIVNEFLKVDKLNVEAGLTKVSGKGSDAVIDKAWGN</sequence>
<proteinExistence type="predicted"/>
<name>A0A6M3XPN7_9ZZZZ</name>
<dbReference type="EMBL" id="MT144780">
    <property type="protein sequence ID" value="QJH99287.1"/>
    <property type="molecule type" value="Genomic_DNA"/>
</dbReference>
<organism evidence="1">
    <name type="scientific">viral metagenome</name>
    <dbReference type="NCBI Taxonomy" id="1070528"/>
    <lineage>
        <taxon>unclassified sequences</taxon>
        <taxon>metagenomes</taxon>
        <taxon>organismal metagenomes</taxon>
    </lineage>
</organism>
<evidence type="ECO:0000313" key="1">
    <source>
        <dbReference type="EMBL" id="QJH99287.1"/>
    </source>
</evidence>
<gene>
    <name evidence="1" type="ORF">TM448B01544_0002</name>
</gene>
<accession>A0A6M3XPN7</accession>
<reference evidence="1" key="1">
    <citation type="submission" date="2020-03" db="EMBL/GenBank/DDBJ databases">
        <title>The deep terrestrial virosphere.</title>
        <authorList>
            <person name="Holmfeldt K."/>
            <person name="Nilsson E."/>
            <person name="Simone D."/>
            <person name="Lopez-Fernandez M."/>
            <person name="Wu X."/>
            <person name="de Brujin I."/>
            <person name="Lundin D."/>
            <person name="Andersson A."/>
            <person name="Bertilsson S."/>
            <person name="Dopson M."/>
        </authorList>
    </citation>
    <scope>NUCLEOTIDE SEQUENCE</scope>
    <source>
        <strain evidence="1">TM448B01544</strain>
    </source>
</reference>
<protein>
    <submittedName>
        <fullName evidence="1">Uncharacterized protein</fullName>
    </submittedName>
</protein>
<dbReference type="AlphaFoldDB" id="A0A6M3XPN7"/>